<accession>A0ABY6FSC9</accession>
<evidence type="ECO:0000313" key="3">
    <source>
        <dbReference type="Proteomes" id="UP001063368"/>
    </source>
</evidence>
<sequence length="66" mass="6813">MHSVDAAEKAVTCPERNGGNIHPHLIDEAGSECLSTDVTGGHFDYPIGGQILGPGNGCLNPVGEEK</sequence>
<reference evidence="2" key="1">
    <citation type="submission" date="2022-09" db="EMBL/GenBank/DDBJ databases">
        <authorList>
            <person name="Li D."/>
            <person name="Cheng J."/>
            <person name="Li Y."/>
        </authorList>
    </citation>
    <scope>NUCLEOTIDE SEQUENCE</scope>
    <source>
        <strain evidence="2">DL</strain>
    </source>
</reference>
<dbReference type="EMBL" id="CP106856">
    <property type="protein sequence ID" value="UYB36124.1"/>
    <property type="molecule type" value="Genomic_DNA"/>
</dbReference>
<feature type="region of interest" description="Disordered" evidence="1">
    <location>
        <begin position="1"/>
        <end position="24"/>
    </location>
</feature>
<organism evidence="2 3">
    <name type="scientific">Arthrobacter koreensis</name>
    <dbReference type="NCBI Taxonomy" id="199136"/>
    <lineage>
        <taxon>Bacteria</taxon>
        <taxon>Bacillati</taxon>
        <taxon>Actinomycetota</taxon>
        <taxon>Actinomycetes</taxon>
        <taxon>Micrococcales</taxon>
        <taxon>Micrococcaceae</taxon>
        <taxon>Arthrobacter</taxon>
    </lineage>
</organism>
<name>A0ABY6FSC9_9MICC</name>
<proteinExistence type="predicted"/>
<evidence type="ECO:0000256" key="1">
    <source>
        <dbReference type="SAM" id="MobiDB-lite"/>
    </source>
</evidence>
<keyword evidence="3" id="KW-1185">Reference proteome</keyword>
<dbReference type="Proteomes" id="UP001063368">
    <property type="component" value="Chromosome"/>
</dbReference>
<gene>
    <name evidence="2" type="ORF">N9A08_16190</name>
</gene>
<evidence type="ECO:0000313" key="2">
    <source>
        <dbReference type="EMBL" id="UYB36124.1"/>
    </source>
</evidence>
<protein>
    <submittedName>
        <fullName evidence="2">Uncharacterized protein</fullName>
    </submittedName>
</protein>